<dbReference type="KEGG" id="gsh:117365024"/>
<dbReference type="PANTHER" id="PTHR21436">
    <property type="entry name" value="COILED-COIL DOMAIN-CONTAINING PROTEIN 142"/>
    <property type="match status" value="1"/>
</dbReference>
<feature type="compositionally biased region" description="Basic residues" evidence="1">
    <location>
        <begin position="429"/>
        <end position="438"/>
    </location>
</feature>
<feature type="region of interest" description="Disordered" evidence="1">
    <location>
        <begin position="428"/>
        <end position="452"/>
    </location>
</feature>
<name>A0A6P8S025_GEOSA</name>
<dbReference type="FunCoup" id="A0A6P8S025">
    <property type="interactions" value="60"/>
</dbReference>
<gene>
    <name evidence="4" type="primary">CCDC142</name>
</gene>
<dbReference type="OrthoDB" id="6579237at2759"/>
<dbReference type="InParanoid" id="A0A6P8S025"/>
<dbReference type="RefSeq" id="XP_033810758.1">
    <property type="nucleotide sequence ID" value="XM_033954867.1"/>
</dbReference>
<dbReference type="Proteomes" id="UP000515159">
    <property type="component" value="Chromosome 1"/>
</dbReference>
<dbReference type="CTD" id="84865"/>
<evidence type="ECO:0000313" key="4">
    <source>
        <dbReference type="RefSeq" id="XP_033810758.1"/>
    </source>
</evidence>
<dbReference type="AlphaFoldDB" id="A0A6P8S025"/>
<accession>A0A6P8S025</accession>
<evidence type="ECO:0000313" key="3">
    <source>
        <dbReference type="Proteomes" id="UP000515159"/>
    </source>
</evidence>
<sequence>MLEEADDLRLNTVFVIMSWMSPSGKFVTPPKLLVAHKVAPADMEQEESEEAPASESAFPVNVRKSLLRNHLNPSFKGCMYSHSDGICHGSKKDNEMAFLIPEAHQHLSSGTTFEQVEQSLLAFSSCLCVQRNLITETLQAHVKPMSVDSPHGEICHHSAFATIGQCCARLHALIWQRHHLMLAREYTSRLNSASAFIQKLTGLLASDVHILAMQQHSIGSKSRTTCVPWQLKILCEELQIHTRHWRILQRTIRRDRWLRPLFIRKPHAVLHMKRTFALLSDQAIYLIERYIDKLLWYLVHADVTDVSTHLVSDIFQGIEIYNQVMSDRAAELRVQMKSEPTCRISSWAALGQEEALRSVDNCARAYPISQLLKIIPGMRGQLTAEGFYQFLLQQDPLILSVRQSCLDGVPWDKVKVHLMQSNLFSRSRATGKRNRLSRPKLGEPRQMLTSPSPNDQLQAICLEDEQLFNTIVNVLVSLPYSHWHKALNKPKPDRPHTVVQHLITSQRASEGHPSAGETSRDLNASQAQKRPDSVPYLGWVSTHQPGDSDATQMLRSELRAEQWKAFGACLFDQFYCPQIASSALGSLSYYREGASWAVVQMLEEILGKAYVPEECEAEIKNLCVRLLAQAAVVSWDREFCSALGFGVNDKCVPESGKADGVVQSKTAGFLSGVFQSLEVLLQCLNLPWILSVKNEPAFMSLRLDVLSRCLATVDTTCSWVMTKAYQYLSSWSLKQFLLVTQADLRLLCAETEKLMVLVKTIFSDDTFHVTSPQETQMCLQIHVTASNIKHFSEKILQMFMLNFRKMSTDVFQQNMPLGKHWQTHFSSAEDVSNPSEYAVDAARSVIGPLLKGISPLAKEVQITVLAQVVTMFLETWMDHILHHKIKFSLQGALQLKNDFDMVRDMIQSQDSGLSVDTRQAVLSLRIFHQVDNAIICLLQQPPNKKYMSSPVWKPFRICCSQSREFNSSSLNSLESLEVQASRNEASLEAQTSATADLLSKIQSSSNPECYLTINQQEWLSLRLHSGRQWKVPSFSCMNRTSET</sequence>
<dbReference type="PANTHER" id="PTHR21436:SF2">
    <property type="entry name" value="COILED-COIL DOMAIN-CONTAINING PROTEIN 142"/>
    <property type="match status" value="1"/>
</dbReference>
<dbReference type="GeneID" id="117365024"/>
<proteinExistence type="predicted"/>
<evidence type="ECO:0000259" key="2">
    <source>
        <dbReference type="Pfam" id="PF14923"/>
    </source>
</evidence>
<protein>
    <submittedName>
        <fullName evidence="4">Coiled-coil domain-containing protein 142 isoform X1</fullName>
    </submittedName>
</protein>
<evidence type="ECO:0000256" key="1">
    <source>
        <dbReference type="SAM" id="MobiDB-lite"/>
    </source>
</evidence>
<organism evidence="3 4">
    <name type="scientific">Geotrypetes seraphini</name>
    <name type="common">Gaboon caecilian</name>
    <name type="synonym">Caecilia seraphini</name>
    <dbReference type="NCBI Taxonomy" id="260995"/>
    <lineage>
        <taxon>Eukaryota</taxon>
        <taxon>Metazoa</taxon>
        <taxon>Chordata</taxon>
        <taxon>Craniata</taxon>
        <taxon>Vertebrata</taxon>
        <taxon>Euteleostomi</taxon>
        <taxon>Amphibia</taxon>
        <taxon>Gymnophiona</taxon>
        <taxon>Geotrypetes</taxon>
    </lineage>
</organism>
<feature type="region of interest" description="Disordered" evidence="1">
    <location>
        <begin position="505"/>
        <end position="531"/>
    </location>
</feature>
<dbReference type="InterPro" id="IPR026700">
    <property type="entry name" value="CCDC142"/>
</dbReference>
<feature type="domain" description="Coiled-coil protein 142 C-terminal" evidence="2">
    <location>
        <begin position="563"/>
        <end position="1019"/>
    </location>
</feature>
<dbReference type="InterPro" id="IPR055350">
    <property type="entry name" value="CCDC142_C"/>
</dbReference>
<dbReference type="Pfam" id="PF14923">
    <property type="entry name" value="CCDC142"/>
    <property type="match status" value="1"/>
</dbReference>
<keyword evidence="3" id="KW-1185">Reference proteome</keyword>
<reference evidence="4" key="1">
    <citation type="submission" date="2025-08" db="UniProtKB">
        <authorList>
            <consortium name="RefSeq"/>
        </authorList>
    </citation>
    <scope>IDENTIFICATION</scope>
</reference>